<feature type="compositionally biased region" description="Low complexity" evidence="1">
    <location>
        <begin position="409"/>
        <end position="418"/>
    </location>
</feature>
<feature type="compositionally biased region" description="Polar residues" evidence="1">
    <location>
        <begin position="116"/>
        <end position="127"/>
    </location>
</feature>
<feature type="region of interest" description="Disordered" evidence="1">
    <location>
        <begin position="44"/>
        <end position="434"/>
    </location>
</feature>
<feature type="compositionally biased region" description="Low complexity" evidence="1">
    <location>
        <begin position="74"/>
        <end position="88"/>
    </location>
</feature>
<feature type="compositionally biased region" description="Low complexity" evidence="1">
    <location>
        <begin position="454"/>
        <end position="470"/>
    </location>
</feature>
<dbReference type="OrthoDB" id="3363386at2759"/>
<name>A0A1B9IM24_9TREE</name>
<dbReference type="Proteomes" id="UP000092583">
    <property type="component" value="Unassembled WGS sequence"/>
</dbReference>
<dbReference type="STRING" id="1331196.A0A1B9IM24"/>
<evidence type="ECO:0000256" key="1">
    <source>
        <dbReference type="SAM" id="MobiDB-lite"/>
    </source>
</evidence>
<dbReference type="EMBL" id="KI669464">
    <property type="protein sequence ID" value="OCF56656.1"/>
    <property type="molecule type" value="Genomic_DNA"/>
</dbReference>
<feature type="compositionally biased region" description="Acidic residues" evidence="1">
    <location>
        <begin position="145"/>
        <end position="167"/>
    </location>
</feature>
<sequence>MSLGTSPTAPSLLIPSNPAFSPVETAPKGGILINVHRASEPTLSIDSSLGSYDAHARRPSDPSSIISEKEETASSYSRSPIPSPISGIHTPNVNAKSLKIRFAPLPDPRRPRSLSTGRNIAWTNQVDENGDEKRQLSIKDHTTPDDDEYAVQDDSDEEERGGEEDEGDGKSGRRWSKSMGLSSSWKVSKKLLTGKNPIKDKEKDKEDGSMTYPQGAPLKKSVSTGGFIGSSPFRWTSETERKNSMQGSSPPTLTSFLSSRSDSNPNTASGHRRNSSLEPGTGSSYSNRLSSSPSTTPIKMMNGRVYGSRRASEAAERERKIREKIEPAFVEWGQGQVAQRTTEGSSSGKGGFLGDNDDGGGMAWVKRRREERERQKREKEEQEKLQREQGVSGAGENGKEGIGVEEALSTSSSSSTSSLDLNSKKPTLGINTGDLKTPAIEISELPPTPIIRVSADSDSISNSNSPNTNTHGQSEYTKSTMSMDVGPKGERMTPTPPNVSSEAIHAPKALVDERKEGDHVVQAMRIPSGTTAQKSNKLKDPFAQEGQNNDNPSDEEEEEEDEEEEEEDDGDFDDDEEEEIDIR</sequence>
<reference evidence="2 3" key="1">
    <citation type="submission" date="2013-07" db="EMBL/GenBank/DDBJ databases">
        <title>The Genome Sequence of Kwoniella mangroviensis CBS10435.</title>
        <authorList>
            <consortium name="The Broad Institute Genome Sequencing Platform"/>
            <person name="Cuomo C."/>
            <person name="Litvintseva A."/>
            <person name="Chen Y."/>
            <person name="Heitman J."/>
            <person name="Sun S."/>
            <person name="Springer D."/>
            <person name="Dromer F."/>
            <person name="Young S.K."/>
            <person name="Zeng Q."/>
            <person name="Gargeya S."/>
            <person name="Fitzgerald M."/>
            <person name="Abouelleil A."/>
            <person name="Alvarado L."/>
            <person name="Berlin A.M."/>
            <person name="Chapman S.B."/>
            <person name="Dewar J."/>
            <person name="Goldberg J."/>
            <person name="Griggs A."/>
            <person name="Gujja S."/>
            <person name="Hansen M."/>
            <person name="Howarth C."/>
            <person name="Imamovic A."/>
            <person name="Larimer J."/>
            <person name="McCowan C."/>
            <person name="Murphy C."/>
            <person name="Pearson M."/>
            <person name="Priest M."/>
            <person name="Roberts A."/>
            <person name="Saif S."/>
            <person name="Shea T."/>
            <person name="Sykes S."/>
            <person name="Wortman J."/>
            <person name="Nusbaum C."/>
            <person name="Birren B."/>
        </authorList>
    </citation>
    <scope>NUCLEOTIDE SEQUENCE [LARGE SCALE GENOMIC DNA]</scope>
    <source>
        <strain evidence="2 3">CBS 10435</strain>
    </source>
</reference>
<reference evidence="3" key="2">
    <citation type="submission" date="2013-12" db="EMBL/GenBank/DDBJ databases">
        <title>Evolution of pathogenesis and genome organization in the Tremellales.</title>
        <authorList>
            <person name="Cuomo C."/>
            <person name="Litvintseva A."/>
            <person name="Heitman J."/>
            <person name="Chen Y."/>
            <person name="Sun S."/>
            <person name="Springer D."/>
            <person name="Dromer F."/>
            <person name="Young S."/>
            <person name="Zeng Q."/>
            <person name="Chapman S."/>
            <person name="Gujja S."/>
            <person name="Saif S."/>
            <person name="Birren B."/>
        </authorList>
    </citation>
    <scope>NUCLEOTIDE SEQUENCE [LARGE SCALE GENOMIC DNA]</scope>
    <source>
        <strain evidence="3">CBS 10435</strain>
    </source>
</reference>
<dbReference type="AlphaFoldDB" id="A0A1B9IM24"/>
<feature type="compositionally biased region" description="Basic and acidic residues" evidence="1">
    <location>
        <begin position="131"/>
        <end position="144"/>
    </location>
</feature>
<feature type="region of interest" description="Disordered" evidence="1">
    <location>
        <begin position="451"/>
        <end position="583"/>
    </location>
</feature>
<feature type="compositionally biased region" description="Polar residues" evidence="1">
    <location>
        <begin position="336"/>
        <end position="346"/>
    </location>
</feature>
<feature type="compositionally biased region" description="Basic and acidic residues" evidence="1">
    <location>
        <begin position="197"/>
        <end position="208"/>
    </location>
</feature>
<evidence type="ECO:0000313" key="2">
    <source>
        <dbReference type="EMBL" id="OCF56656.1"/>
    </source>
</evidence>
<feature type="compositionally biased region" description="Polar residues" evidence="1">
    <location>
        <begin position="471"/>
        <end position="482"/>
    </location>
</feature>
<feature type="compositionally biased region" description="Acidic residues" evidence="1">
    <location>
        <begin position="552"/>
        <end position="583"/>
    </location>
</feature>
<gene>
    <name evidence="2" type="ORF">L486_05510</name>
</gene>
<accession>A0A1B9IM24</accession>
<feature type="compositionally biased region" description="Basic and acidic residues" evidence="1">
    <location>
        <begin position="368"/>
        <end position="387"/>
    </location>
</feature>
<feature type="compositionally biased region" description="Basic and acidic residues" evidence="1">
    <location>
        <begin position="310"/>
        <end position="326"/>
    </location>
</feature>
<feature type="compositionally biased region" description="Low complexity" evidence="1">
    <location>
        <begin position="248"/>
        <end position="261"/>
    </location>
</feature>
<feature type="compositionally biased region" description="Low complexity" evidence="1">
    <location>
        <begin position="283"/>
        <end position="294"/>
    </location>
</feature>
<keyword evidence="3" id="KW-1185">Reference proteome</keyword>
<feature type="compositionally biased region" description="Basic and acidic residues" evidence="1">
    <location>
        <begin position="510"/>
        <end position="519"/>
    </location>
</feature>
<evidence type="ECO:0000313" key="3">
    <source>
        <dbReference type="Proteomes" id="UP000092583"/>
    </source>
</evidence>
<organism evidence="2 3">
    <name type="scientific">Kwoniella mangroviensis CBS 10435</name>
    <dbReference type="NCBI Taxonomy" id="1331196"/>
    <lineage>
        <taxon>Eukaryota</taxon>
        <taxon>Fungi</taxon>
        <taxon>Dikarya</taxon>
        <taxon>Basidiomycota</taxon>
        <taxon>Agaricomycotina</taxon>
        <taxon>Tremellomycetes</taxon>
        <taxon>Tremellales</taxon>
        <taxon>Cryptococcaceae</taxon>
        <taxon>Kwoniella</taxon>
    </lineage>
</organism>
<proteinExistence type="predicted"/>
<protein>
    <submittedName>
        <fullName evidence="2">Uncharacterized protein</fullName>
    </submittedName>
</protein>